<dbReference type="EMBL" id="JACRSY010000014">
    <property type="protein sequence ID" value="MBC8579888.1"/>
    <property type="molecule type" value="Genomic_DNA"/>
</dbReference>
<dbReference type="AlphaFoldDB" id="A0A926EKT0"/>
<organism evidence="1 2">
    <name type="scientific">Zhenhengia yiwuensis</name>
    <dbReference type="NCBI Taxonomy" id="2763666"/>
    <lineage>
        <taxon>Bacteria</taxon>
        <taxon>Bacillati</taxon>
        <taxon>Bacillota</taxon>
        <taxon>Clostridia</taxon>
        <taxon>Lachnospirales</taxon>
        <taxon>Lachnospiraceae</taxon>
        <taxon>Zhenhengia</taxon>
    </lineage>
</organism>
<proteinExistence type="predicted"/>
<keyword evidence="2" id="KW-1185">Reference proteome</keyword>
<name>A0A926EKT0_9FIRM</name>
<reference evidence="1" key="1">
    <citation type="submission" date="2020-08" db="EMBL/GenBank/DDBJ databases">
        <title>Genome public.</title>
        <authorList>
            <person name="Liu C."/>
            <person name="Sun Q."/>
        </authorList>
    </citation>
    <scope>NUCLEOTIDE SEQUENCE</scope>
    <source>
        <strain evidence="1">NSJ-12</strain>
    </source>
</reference>
<protein>
    <submittedName>
        <fullName evidence="1">Uncharacterized protein</fullName>
    </submittedName>
</protein>
<dbReference type="RefSeq" id="WP_177671709.1">
    <property type="nucleotide sequence ID" value="NZ_JACRSY010000014.1"/>
</dbReference>
<comment type="caution">
    <text evidence="1">The sequence shown here is derived from an EMBL/GenBank/DDBJ whole genome shotgun (WGS) entry which is preliminary data.</text>
</comment>
<evidence type="ECO:0000313" key="2">
    <source>
        <dbReference type="Proteomes" id="UP000655830"/>
    </source>
</evidence>
<accession>A0A926EKT0</accession>
<gene>
    <name evidence="1" type="ORF">H8718_10150</name>
</gene>
<evidence type="ECO:0000313" key="1">
    <source>
        <dbReference type="EMBL" id="MBC8579888.1"/>
    </source>
</evidence>
<sequence>MEKDIKEELKLIKQELKVQRALLNTLDIQFKNSPYNQNPESIKRKKQAIMDRIEKLERLRNEKAGF</sequence>
<dbReference type="Proteomes" id="UP000655830">
    <property type="component" value="Unassembled WGS sequence"/>
</dbReference>